<reference evidence="1 2" key="1">
    <citation type="journal article" date="2014" name="BMC Genomics">
        <title>Comparison of environmental and isolate Sulfobacillus genomes reveals diverse carbon, sulfur, nitrogen, and hydrogen metabolisms.</title>
        <authorList>
            <person name="Justice N.B."/>
            <person name="Norman A."/>
            <person name="Brown C.T."/>
            <person name="Singh A."/>
            <person name="Thomas B.C."/>
            <person name="Banfield J.F."/>
        </authorList>
    </citation>
    <scope>NUCLEOTIDE SEQUENCE [LARGE SCALE GENOMIC DNA]</scope>
    <source>
        <strain evidence="1">AMDSBA4</strain>
    </source>
</reference>
<accession>A0A2T2XFZ5</accession>
<protein>
    <submittedName>
        <fullName evidence="1">Uncharacterized protein</fullName>
    </submittedName>
</protein>
<proteinExistence type="predicted"/>
<sequence length="68" mass="7851">MFRGTWATGCTEQQLAYLVTRMRQEEGLHWIVQYSERYKEKLLLPSSAFSGQELDSPVRGMVNVATRV</sequence>
<name>A0A2T2XFZ5_9FIRM</name>
<dbReference type="AlphaFoldDB" id="A0A2T2XFZ5"/>
<evidence type="ECO:0000313" key="1">
    <source>
        <dbReference type="EMBL" id="PSR33398.1"/>
    </source>
</evidence>
<comment type="caution">
    <text evidence="1">The sequence shown here is derived from an EMBL/GenBank/DDBJ whole genome shotgun (WGS) entry which is preliminary data.</text>
</comment>
<dbReference type="Proteomes" id="UP000242972">
    <property type="component" value="Unassembled WGS sequence"/>
</dbReference>
<evidence type="ECO:0000313" key="2">
    <source>
        <dbReference type="Proteomes" id="UP000242972"/>
    </source>
</evidence>
<organism evidence="1 2">
    <name type="scientific">Sulfobacillus benefaciens</name>
    <dbReference type="NCBI Taxonomy" id="453960"/>
    <lineage>
        <taxon>Bacteria</taxon>
        <taxon>Bacillati</taxon>
        <taxon>Bacillota</taxon>
        <taxon>Clostridia</taxon>
        <taxon>Eubacteriales</taxon>
        <taxon>Clostridiales Family XVII. Incertae Sedis</taxon>
        <taxon>Sulfobacillus</taxon>
    </lineage>
</organism>
<gene>
    <name evidence="1" type="ORF">C7B46_10095</name>
</gene>
<dbReference type="EMBL" id="PXYW01000021">
    <property type="protein sequence ID" value="PSR33398.1"/>
    <property type="molecule type" value="Genomic_DNA"/>
</dbReference>